<sequence>MDYEPYSTNEVIAIDSPPPIHLSKIGRLDILGSYELITTESVREEVIIEGKAGVSRLKELFKRTEVVNLSEKDIDTASSIAKTEGVHQADAELLLLANRKNCSLLTNDRALVLLARSLGIKVWWVTTLILNLVREKKLSKEVGKDILDDLIMSGMKIETSEYIRILREIEMMG</sequence>
<dbReference type="Gene3D" id="3.40.50.1010">
    <property type="entry name" value="5'-nuclease"/>
    <property type="match status" value="1"/>
</dbReference>
<dbReference type="PANTHER" id="PTHR39550:SF1">
    <property type="entry name" value="SLL0658 PROTEIN"/>
    <property type="match status" value="1"/>
</dbReference>
<accession>A0A7G9Z251</accession>
<protein>
    <recommendedName>
        <fullName evidence="2">PIN domain-containing protein</fullName>
    </recommendedName>
</protein>
<organism evidence="1">
    <name type="scientific">Candidatus Methanophaga sp. ANME-1 ERB7</name>
    <dbReference type="NCBI Taxonomy" id="2759913"/>
    <lineage>
        <taxon>Archaea</taxon>
        <taxon>Methanobacteriati</taxon>
        <taxon>Methanobacteriota</taxon>
        <taxon>Stenosarchaea group</taxon>
        <taxon>Methanomicrobia</taxon>
        <taxon>Candidatus Methanophagales</taxon>
        <taxon>Candidatus Methanophagaceae</taxon>
        <taxon>Candidatus Methanophaga</taxon>
    </lineage>
</organism>
<reference evidence="1" key="1">
    <citation type="submission" date="2020-06" db="EMBL/GenBank/DDBJ databases">
        <title>Unique genomic features of the anaerobic methanotrophic archaea.</title>
        <authorList>
            <person name="Chadwick G.L."/>
            <person name="Skennerton C.T."/>
            <person name="Laso-Perez R."/>
            <person name="Leu A.O."/>
            <person name="Speth D.R."/>
            <person name="Yu H."/>
            <person name="Morgan-Lang C."/>
            <person name="Hatzenpichler R."/>
            <person name="Goudeau D."/>
            <person name="Malmstrom R."/>
            <person name="Brazelton W.J."/>
            <person name="Woyke T."/>
            <person name="Hallam S.J."/>
            <person name="Tyson G.W."/>
            <person name="Wegener G."/>
            <person name="Boetius A."/>
            <person name="Orphan V."/>
        </authorList>
    </citation>
    <scope>NUCLEOTIDE SEQUENCE</scope>
</reference>
<dbReference type="Pfam" id="PF11848">
    <property type="entry name" value="DUF3368"/>
    <property type="match status" value="1"/>
</dbReference>
<gene>
    <name evidence="1" type="ORF">DIMBOPOO_00007</name>
</gene>
<dbReference type="AlphaFoldDB" id="A0A7G9Z251"/>
<dbReference type="InterPro" id="IPR021799">
    <property type="entry name" value="PIN-like_prokaryotic"/>
</dbReference>
<dbReference type="InterPro" id="IPR029060">
    <property type="entry name" value="PIN-like_dom_sf"/>
</dbReference>
<evidence type="ECO:0000313" key="1">
    <source>
        <dbReference type="EMBL" id="QNO54335.1"/>
    </source>
</evidence>
<evidence type="ECO:0008006" key="2">
    <source>
        <dbReference type="Google" id="ProtNLM"/>
    </source>
</evidence>
<dbReference type="SUPFAM" id="SSF88723">
    <property type="entry name" value="PIN domain-like"/>
    <property type="match status" value="1"/>
</dbReference>
<name>A0A7G9Z251_9EURY</name>
<dbReference type="EMBL" id="MT631576">
    <property type="protein sequence ID" value="QNO54335.1"/>
    <property type="molecule type" value="Genomic_DNA"/>
</dbReference>
<dbReference type="PANTHER" id="PTHR39550">
    <property type="entry name" value="SLL0658 PROTEIN"/>
    <property type="match status" value="1"/>
</dbReference>
<proteinExistence type="predicted"/>